<dbReference type="PANTHER" id="PTHR33514">
    <property type="entry name" value="PROTEIN ABCI12, CHLOROPLASTIC"/>
    <property type="match status" value="1"/>
</dbReference>
<evidence type="ECO:0000313" key="6">
    <source>
        <dbReference type="EMBL" id="AEH25277.1"/>
    </source>
</evidence>
<organism evidence="6 7">
    <name type="scientific">Pyrococcus yayanosii (strain CH1 / JCM 16557)</name>
    <dbReference type="NCBI Taxonomy" id="529709"/>
    <lineage>
        <taxon>Archaea</taxon>
        <taxon>Methanobacteriati</taxon>
        <taxon>Methanobacteriota</taxon>
        <taxon>Thermococci</taxon>
        <taxon>Thermococcales</taxon>
        <taxon>Thermococcaceae</taxon>
        <taxon>Pyrococcus</taxon>
    </lineage>
</organism>
<feature type="transmembrane region" description="Helical" evidence="5">
    <location>
        <begin position="220"/>
        <end position="238"/>
    </location>
</feature>
<proteinExistence type="predicted"/>
<evidence type="ECO:0000256" key="3">
    <source>
        <dbReference type="ARBA" id="ARBA00022989"/>
    </source>
</evidence>
<reference evidence="6 7" key="1">
    <citation type="journal article" date="2011" name="J. Bacteriol.">
        <title>Complete genome sequence of the obligate piezophilic hyperthermophilic archaeon Pyrococcus yayanosii CH1.</title>
        <authorList>
            <person name="Jun X."/>
            <person name="Lupeng L."/>
            <person name="Minjuan X."/>
            <person name="Oger P."/>
            <person name="Fengping W."/>
            <person name="Jebbar M."/>
            <person name="Xiang X."/>
        </authorList>
    </citation>
    <scope>NUCLEOTIDE SEQUENCE [LARGE SCALE GENOMIC DNA]</scope>
    <source>
        <strain evidence="7">CH1 / JCM 16557</strain>
    </source>
</reference>
<dbReference type="CDD" id="cd16914">
    <property type="entry name" value="EcfT"/>
    <property type="match status" value="1"/>
</dbReference>
<evidence type="ECO:0000256" key="5">
    <source>
        <dbReference type="SAM" id="Phobius"/>
    </source>
</evidence>
<keyword evidence="3 5" id="KW-1133">Transmembrane helix</keyword>
<dbReference type="GO" id="GO:0005886">
    <property type="term" value="C:plasma membrane"/>
    <property type="evidence" value="ECO:0007669"/>
    <property type="project" value="TreeGrafter"/>
</dbReference>
<dbReference type="InterPro" id="IPR003339">
    <property type="entry name" value="ABC/ECF_trnsptr_transmembrane"/>
</dbReference>
<dbReference type="Proteomes" id="UP000008386">
    <property type="component" value="Chromosome"/>
</dbReference>
<name>F8AH47_PYRYC</name>
<keyword evidence="2 5" id="KW-0812">Transmembrane</keyword>
<comment type="subcellular location">
    <subcellularLocation>
        <location evidence="1">Membrane</location>
        <topology evidence="1">Multi-pass membrane protein</topology>
    </subcellularLocation>
</comment>
<feature type="transmembrane region" description="Helical" evidence="5">
    <location>
        <begin position="87"/>
        <end position="109"/>
    </location>
</feature>
<accession>F8AH47</accession>
<protein>
    <submittedName>
        <fullName evidence="6">ABC-type cobalt transport system, permease component</fullName>
    </submittedName>
</protein>
<dbReference type="KEGG" id="pya:PYCH_16110"/>
<dbReference type="PANTHER" id="PTHR33514:SF13">
    <property type="entry name" value="PROTEIN ABCI12, CHLOROPLASTIC"/>
    <property type="match status" value="1"/>
</dbReference>
<dbReference type="HOGENOM" id="CLU_056469_2_0_2"/>
<evidence type="ECO:0000313" key="7">
    <source>
        <dbReference type="Proteomes" id="UP000008386"/>
    </source>
</evidence>
<evidence type="ECO:0000256" key="2">
    <source>
        <dbReference type="ARBA" id="ARBA00022692"/>
    </source>
</evidence>
<dbReference type="Pfam" id="PF02361">
    <property type="entry name" value="CbiQ"/>
    <property type="match status" value="1"/>
</dbReference>
<sequence length="247" mass="27539">MYVEKDSPLHSLDPRVKVISTALLTIIVILTTHPVFSPLMFLTIALGLRILGGIKVGYQLRVLKPLLPLFLLTFAIWPFIIDPWKRGVLVGIGYTFRLASMALLALGLLMTTTQKDLILGLVKLGLPYELGLATTMALRYIPTLYALTQNIMDAQKSRGLELEKGKFLERMRKMAAIVIPLIALTIKTAHELSIAMESRGFGASKKRTFLRDIKMQRNDYLALSLVTILAIIYLYLHLSLGLGSFSP</sequence>
<keyword evidence="7" id="KW-1185">Reference proteome</keyword>
<dbReference type="STRING" id="529709.PYCH_16110"/>
<dbReference type="AlphaFoldDB" id="F8AH47"/>
<evidence type="ECO:0000256" key="4">
    <source>
        <dbReference type="ARBA" id="ARBA00023136"/>
    </source>
</evidence>
<dbReference type="EMBL" id="CP002779">
    <property type="protein sequence ID" value="AEH25277.1"/>
    <property type="molecule type" value="Genomic_DNA"/>
</dbReference>
<evidence type="ECO:0000256" key="1">
    <source>
        <dbReference type="ARBA" id="ARBA00004141"/>
    </source>
</evidence>
<feature type="transmembrane region" description="Helical" evidence="5">
    <location>
        <begin position="62"/>
        <end position="81"/>
    </location>
</feature>
<feature type="transmembrane region" description="Helical" evidence="5">
    <location>
        <begin position="20"/>
        <end position="50"/>
    </location>
</feature>
<dbReference type="eggNOG" id="arCOG02250">
    <property type="taxonomic scope" value="Archaea"/>
</dbReference>
<gene>
    <name evidence="6" type="ordered locus">PYCH_16110</name>
</gene>
<keyword evidence="4 5" id="KW-0472">Membrane</keyword>